<sequence>MGRFTRPGPPPDKEIIILNRSTLRILTGLLLGAYAALMLLLYLGQGRLLYHPTPLARAPGVDPGRIGLAFEEVTLMSADGPRLSGWFIPARNPRATLLFCHGNAGNISHRLDSIRLFHELGLSVLIFDYRGFGRSEGAPGEEGTYLDAHAAWTYLSETLGLPAHSIILFGRSLGGAVAAELATRVRAGGLVLESTFTSVPDRAAELYPWLPVRLLSRFRYDTLNRLGTIDTPLMILHSRDDELIPIAHGERLFAAARAPKRFVTLRGGHNNGYRVSEEEYRRQWSTYLDTLSSPMQKTGSH</sequence>
<feature type="domain" description="Serine aminopeptidase S33" evidence="2">
    <location>
        <begin position="92"/>
        <end position="206"/>
    </location>
</feature>
<reference evidence="3 4" key="1">
    <citation type="submission" date="2018-01" db="EMBL/GenBank/DDBJ databases">
        <title>Novel co-symbiosis in the lucinid bivalve Phacoides pectinatus.</title>
        <authorList>
            <person name="Lim S.J."/>
            <person name="Davis B.G."/>
            <person name="Gill D.E."/>
            <person name="Engel A.S."/>
            <person name="Anderson L.C."/>
            <person name="Campbell B.J."/>
        </authorList>
    </citation>
    <scope>NUCLEOTIDE SEQUENCE [LARGE SCALE GENOMIC DNA]</scope>
    <source>
        <strain evidence="3">N3_P5</strain>
    </source>
</reference>
<keyword evidence="1" id="KW-0472">Membrane</keyword>
<name>A0A6N4E277_9GAMM</name>
<keyword evidence="1" id="KW-1133">Transmembrane helix</keyword>
<dbReference type="InterPro" id="IPR022742">
    <property type="entry name" value="Hydrolase_4"/>
</dbReference>
<evidence type="ECO:0000313" key="3">
    <source>
        <dbReference type="EMBL" id="PUE04969.1"/>
    </source>
</evidence>
<dbReference type="InterPro" id="IPR029058">
    <property type="entry name" value="AB_hydrolase_fold"/>
</dbReference>
<feature type="transmembrane region" description="Helical" evidence="1">
    <location>
        <begin position="21"/>
        <end position="43"/>
    </location>
</feature>
<evidence type="ECO:0000313" key="4">
    <source>
        <dbReference type="Proteomes" id="UP000250928"/>
    </source>
</evidence>
<comment type="caution">
    <text evidence="3">The sequence shown here is derived from an EMBL/GenBank/DDBJ whole genome shotgun (WGS) entry which is preliminary data.</text>
</comment>
<keyword evidence="1" id="KW-0812">Transmembrane</keyword>
<dbReference type="Proteomes" id="UP000250928">
    <property type="component" value="Unassembled WGS sequence"/>
</dbReference>
<dbReference type="AlphaFoldDB" id="A0A6N4E277"/>
<dbReference type="PANTHER" id="PTHR12277:SF81">
    <property type="entry name" value="PROTEIN ABHD13"/>
    <property type="match status" value="1"/>
</dbReference>
<protein>
    <submittedName>
        <fullName evidence="3">Alpha/beta hydrolase</fullName>
    </submittedName>
</protein>
<dbReference type="Pfam" id="PF12146">
    <property type="entry name" value="Hydrolase_4"/>
    <property type="match status" value="1"/>
</dbReference>
<dbReference type="PANTHER" id="PTHR12277">
    <property type="entry name" value="ALPHA/BETA HYDROLASE DOMAIN-CONTAINING PROTEIN"/>
    <property type="match status" value="1"/>
</dbReference>
<gene>
    <name evidence="3" type="ORF">C3L24_02185</name>
</gene>
<accession>A0A6N4E277</accession>
<keyword evidence="3" id="KW-0378">Hydrolase</keyword>
<dbReference type="EMBL" id="PQCO01000102">
    <property type="protein sequence ID" value="PUE04969.1"/>
    <property type="molecule type" value="Genomic_DNA"/>
</dbReference>
<organism evidence="3 4">
    <name type="scientific">Candidatus Sedimenticola endophacoides</name>
    <dbReference type="NCBI Taxonomy" id="2548426"/>
    <lineage>
        <taxon>Bacteria</taxon>
        <taxon>Pseudomonadati</taxon>
        <taxon>Pseudomonadota</taxon>
        <taxon>Gammaproteobacteria</taxon>
        <taxon>Chromatiales</taxon>
        <taxon>Sedimenticolaceae</taxon>
        <taxon>Sedimenticola</taxon>
    </lineage>
</organism>
<proteinExistence type="predicted"/>
<evidence type="ECO:0000256" key="1">
    <source>
        <dbReference type="SAM" id="Phobius"/>
    </source>
</evidence>
<dbReference type="SUPFAM" id="SSF53474">
    <property type="entry name" value="alpha/beta-Hydrolases"/>
    <property type="match status" value="1"/>
</dbReference>
<evidence type="ECO:0000259" key="2">
    <source>
        <dbReference type="Pfam" id="PF12146"/>
    </source>
</evidence>
<dbReference type="GO" id="GO:0016787">
    <property type="term" value="F:hydrolase activity"/>
    <property type="evidence" value="ECO:0007669"/>
    <property type="project" value="UniProtKB-KW"/>
</dbReference>
<dbReference type="Gene3D" id="3.40.50.1820">
    <property type="entry name" value="alpha/beta hydrolase"/>
    <property type="match status" value="1"/>
</dbReference>